<evidence type="ECO:0000313" key="3">
    <source>
        <dbReference type="Proteomes" id="UP001295423"/>
    </source>
</evidence>
<feature type="region of interest" description="Disordered" evidence="1">
    <location>
        <begin position="459"/>
        <end position="491"/>
    </location>
</feature>
<comment type="caution">
    <text evidence="2">The sequence shown here is derived from an EMBL/GenBank/DDBJ whole genome shotgun (WGS) entry which is preliminary data.</text>
</comment>
<organism evidence="2 3">
    <name type="scientific">Cylindrotheca closterium</name>
    <dbReference type="NCBI Taxonomy" id="2856"/>
    <lineage>
        <taxon>Eukaryota</taxon>
        <taxon>Sar</taxon>
        <taxon>Stramenopiles</taxon>
        <taxon>Ochrophyta</taxon>
        <taxon>Bacillariophyta</taxon>
        <taxon>Bacillariophyceae</taxon>
        <taxon>Bacillariophycidae</taxon>
        <taxon>Bacillariales</taxon>
        <taxon>Bacillariaceae</taxon>
        <taxon>Cylindrotheca</taxon>
    </lineage>
</organism>
<sequence>MPSTTPADNSFVTPSKTVDFFGENPEETDNTVDENVAAALPPVVHDKFTKPEALLITKIVFNKENPTKPMFDALQTFFDHICVEKPSDLEGQDVDDLLSHGEDALPDGGLIRGVITGRLKKFLLYASAPSVVINPSLTYKKIVQFSIDQAKQNMHTTPIDLTKATGKRQGMKFCCPEVEPFSGESTVYWPWTSKVALEFGQSGIELALTDAKFHEQSTWHKDASSQGFYAIAKALNDGTASHIADEVKEKRGQTVAYDLYQQLLETYNSPEDQAHFVMYAIDELTSIKLTHEVTVPDFISNWKSITTRLRKSNQSLATSRELLRVFLLKAIVSDTYSDMRRYIVKYPLASIDEYLKQLRSHSKTQALIDEDSPVLNDGAVVARRGATDKSYKKRTGVKFDKDYSKEYPKWRIPQFPIGWDKSFPNGLFKRMLTWRETCHGTNLQPGKIDREFGMRPKYIGVKRKDRRGATKDGEDGDEGPSDAQPNKSGKQWLIQSYYKKLRTDRRGKTSQAHVTITEW</sequence>
<proteinExistence type="predicted"/>
<evidence type="ECO:0000256" key="1">
    <source>
        <dbReference type="SAM" id="MobiDB-lite"/>
    </source>
</evidence>
<accession>A0AAD2GB21</accession>
<protein>
    <submittedName>
        <fullName evidence="2">Uncharacterized protein</fullName>
    </submittedName>
</protein>
<evidence type="ECO:0000313" key="2">
    <source>
        <dbReference type="EMBL" id="CAJ1967925.1"/>
    </source>
</evidence>
<gene>
    <name evidence="2" type="ORF">CYCCA115_LOCUS23002</name>
</gene>
<dbReference type="AlphaFoldDB" id="A0AAD2GB21"/>
<reference evidence="2" key="1">
    <citation type="submission" date="2023-08" db="EMBL/GenBank/DDBJ databases">
        <authorList>
            <person name="Audoor S."/>
            <person name="Bilcke G."/>
        </authorList>
    </citation>
    <scope>NUCLEOTIDE SEQUENCE</scope>
</reference>
<dbReference type="EMBL" id="CAKOGP040002354">
    <property type="protein sequence ID" value="CAJ1967925.1"/>
    <property type="molecule type" value="Genomic_DNA"/>
</dbReference>
<dbReference type="Proteomes" id="UP001295423">
    <property type="component" value="Unassembled WGS sequence"/>
</dbReference>
<keyword evidence="3" id="KW-1185">Reference proteome</keyword>
<name>A0AAD2GB21_9STRA</name>